<gene>
    <name evidence="2" type="ORF">DFR75_112162</name>
</gene>
<dbReference type="Proteomes" id="UP000295087">
    <property type="component" value="Unassembled WGS sequence"/>
</dbReference>
<feature type="compositionally biased region" description="Basic and acidic residues" evidence="1">
    <location>
        <begin position="121"/>
        <end position="130"/>
    </location>
</feature>
<organism evidence="2 3">
    <name type="scientific">Nocardia ignorata</name>
    <dbReference type="NCBI Taxonomy" id="145285"/>
    <lineage>
        <taxon>Bacteria</taxon>
        <taxon>Bacillati</taxon>
        <taxon>Actinomycetota</taxon>
        <taxon>Actinomycetes</taxon>
        <taxon>Mycobacteriales</taxon>
        <taxon>Nocardiaceae</taxon>
        <taxon>Nocardia</taxon>
    </lineage>
</organism>
<keyword evidence="3" id="KW-1185">Reference proteome</keyword>
<dbReference type="EMBL" id="SNXK01000012">
    <property type="protein sequence ID" value="TDP29893.1"/>
    <property type="molecule type" value="Genomic_DNA"/>
</dbReference>
<accession>A0A4R6NZB4</accession>
<comment type="caution">
    <text evidence="2">The sequence shown here is derived from an EMBL/GenBank/DDBJ whole genome shotgun (WGS) entry which is preliminary data.</text>
</comment>
<evidence type="ECO:0000313" key="2">
    <source>
        <dbReference type="EMBL" id="TDP29893.1"/>
    </source>
</evidence>
<evidence type="ECO:0000256" key="1">
    <source>
        <dbReference type="SAM" id="MobiDB-lite"/>
    </source>
</evidence>
<feature type="compositionally biased region" description="Basic and acidic residues" evidence="1">
    <location>
        <begin position="157"/>
        <end position="167"/>
    </location>
</feature>
<sequence length="310" mass="34090">MKAVWLPSNYWHDPALSSLHRDCETLFTRAWAHCGLAETKGFIPKSALKTFGIRSVSRRVSDLVSVGILHETEAEISGSIIPGYQFADWAQWNQKGDDLLERQKNDRERQARLRARKSGKKANESRDTSRDVTPPEQTREEKNTTYVPSAAHVSNAHTHDETRRAPADEATGPTVPPDGWKIVRNLTQGLSQPTRTALAIQAAAMLHAGVDATDITTGLETWMSRPDARIGLFRHLVDDAVKARRAPTAAANTGVPVAHHDRKTLGWEEAAEAAKRSLGLIPGDNQPALPAPGDRPLLTILDSDYVQEIA</sequence>
<name>A0A4R6NZB4_NOCIG</name>
<feature type="region of interest" description="Disordered" evidence="1">
    <location>
        <begin position="101"/>
        <end position="179"/>
    </location>
</feature>
<dbReference type="AlphaFoldDB" id="A0A4R6NZB4"/>
<protein>
    <submittedName>
        <fullName evidence="2">Uncharacterized protein</fullName>
    </submittedName>
</protein>
<proteinExistence type="predicted"/>
<evidence type="ECO:0000313" key="3">
    <source>
        <dbReference type="Proteomes" id="UP000295087"/>
    </source>
</evidence>
<feature type="compositionally biased region" description="Basic and acidic residues" evidence="1">
    <location>
        <begin position="101"/>
        <end position="111"/>
    </location>
</feature>
<dbReference type="RefSeq" id="WP_166655840.1">
    <property type="nucleotide sequence ID" value="NZ_SNXK01000012.1"/>
</dbReference>
<reference evidence="2 3" key="1">
    <citation type="submission" date="2019-03" db="EMBL/GenBank/DDBJ databases">
        <title>Genomic Encyclopedia of Type Strains, Phase IV (KMG-IV): sequencing the most valuable type-strain genomes for metagenomic binning, comparative biology and taxonomic classification.</title>
        <authorList>
            <person name="Goeker M."/>
        </authorList>
    </citation>
    <scope>NUCLEOTIDE SEQUENCE [LARGE SCALE GENOMIC DNA]</scope>
    <source>
        <strain evidence="2 3">DSM 44496</strain>
    </source>
</reference>